<dbReference type="EMBL" id="JAHESF010000014">
    <property type="protein sequence ID" value="MBT1698257.1"/>
    <property type="molecule type" value="Genomic_DNA"/>
</dbReference>
<evidence type="ECO:0000313" key="1">
    <source>
        <dbReference type="EMBL" id="MBT1698257.1"/>
    </source>
</evidence>
<dbReference type="RefSeq" id="WP_254164239.1">
    <property type="nucleotide sequence ID" value="NZ_JAHESF010000014.1"/>
</dbReference>
<keyword evidence="2" id="KW-1185">Reference proteome</keyword>
<sequence length="205" mass="23667">MKKKQSQDLSGREKLELAEKTIIQILEQFHFVGHTLSKFLYTVRKREKDTFFILEKIDGGINKWPSGSMRSDIDRALARVDRMNLTQVPSMIGAFLMGKGTKVNGCRLNAEDVKGDGAKEARDILQLCFIQMIALDSQVESKHFQEYRSVVKLLRNALELSRMELHLNNLPTYTPPIKQADLFVWILEERVRIWDSVSRKKSKAK</sequence>
<evidence type="ECO:0000313" key="2">
    <source>
        <dbReference type="Proteomes" id="UP001319200"/>
    </source>
</evidence>
<name>A0AAP2GQ88_9BACT</name>
<dbReference type="AlphaFoldDB" id="A0AAP2GQ88"/>
<reference evidence="1 2" key="1">
    <citation type="submission" date="2021-05" db="EMBL/GenBank/DDBJ databases">
        <title>A Polyphasic approach of four new species of the genus Ohtaekwangia: Ohtaekwangia histidinii sp. nov., Ohtaekwangia cretensis sp. nov., Ohtaekwangia indiensis sp. nov., Ohtaekwangia reichenbachii sp. nov. from diverse environment.</title>
        <authorList>
            <person name="Octaviana S."/>
        </authorList>
    </citation>
    <scope>NUCLEOTIDE SEQUENCE [LARGE SCALE GENOMIC DNA]</scope>
    <source>
        <strain evidence="1 2">PWU4</strain>
    </source>
</reference>
<accession>A0AAP2GQ88</accession>
<dbReference type="Proteomes" id="UP001319200">
    <property type="component" value="Unassembled WGS sequence"/>
</dbReference>
<gene>
    <name evidence="1" type="ORF">KK083_15295</name>
</gene>
<proteinExistence type="predicted"/>
<protein>
    <submittedName>
        <fullName evidence="1">Uncharacterized protein</fullName>
    </submittedName>
</protein>
<organism evidence="1 2">
    <name type="scientific">Chryseosolibacter histidini</name>
    <dbReference type="NCBI Taxonomy" id="2782349"/>
    <lineage>
        <taxon>Bacteria</taxon>
        <taxon>Pseudomonadati</taxon>
        <taxon>Bacteroidota</taxon>
        <taxon>Cytophagia</taxon>
        <taxon>Cytophagales</taxon>
        <taxon>Chryseotaleaceae</taxon>
        <taxon>Chryseosolibacter</taxon>
    </lineage>
</organism>
<comment type="caution">
    <text evidence="1">The sequence shown here is derived from an EMBL/GenBank/DDBJ whole genome shotgun (WGS) entry which is preliminary data.</text>
</comment>